<name>A0A8S5MJ52_9CAUD</name>
<feature type="coiled-coil region" evidence="1">
    <location>
        <begin position="37"/>
        <end position="64"/>
    </location>
</feature>
<feature type="transmembrane region" description="Helical" evidence="2">
    <location>
        <begin position="12"/>
        <end position="30"/>
    </location>
</feature>
<sequence length="148" mass="17111">MDPLVKQIGDWIVWAVGVGTALVVIFRLIVRPITQPLNDLKTQMEEHKKDLKAINSDVKSLKETTEKKLSILENDTGDLLCDRLSQSHEMWVRRKYCPHSEKERLMKMYRRYHDMGRNHLSSSYEQDIIGLPEDPPAPTSRLNGAVQQ</sequence>
<evidence type="ECO:0000313" key="3">
    <source>
        <dbReference type="EMBL" id="DAD81923.1"/>
    </source>
</evidence>
<dbReference type="EMBL" id="BK014910">
    <property type="protein sequence ID" value="DAD81923.1"/>
    <property type="molecule type" value="Genomic_DNA"/>
</dbReference>
<keyword evidence="2" id="KW-0812">Transmembrane</keyword>
<organism evidence="3">
    <name type="scientific">Siphoviridae sp. ctAvK3</name>
    <dbReference type="NCBI Taxonomy" id="2826184"/>
    <lineage>
        <taxon>Viruses</taxon>
        <taxon>Duplodnaviria</taxon>
        <taxon>Heunggongvirae</taxon>
        <taxon>Uroviricota</taxon>
        <taxon>Caudoviricetes</taxon>
    </lineage>
</organism>
<keyword evidence="2" id="KW-1133">Transmembrane helix</keyword>
<proteinExistence type="predicted"/>
<evidence type="ECO:0000256" key="2">
    <source>
        <dbReference type="SAM" id="Phobius"/>
    </source>
</evidence>
<protein>
    <submittedName>
        <fullName evidence="3">Type II secretion system, protein M</fullName>
    </submittedName>
</protein>
<keyword evidence="2" id="KW-0472">Membrane</keyword>
<evidence type="ECO:0000256" key="1">
    <source>
        <dbReference type="SAM" id="Coils"/>
    </source>
</evidence>
<reference evidence="3" key="1">
    <citation type="journal article" date="2021" name="Proc. Natl. Acad. Sci. U.S.A.">
        <title>A Catalog of Tens of Thousands of Viruses from Human Metagenomes Reveals Hidden Associations with Chronic Diseases.</title>
        <authorList>
            <person name="Tisza M.J."/>
            <person name="Buck C.B."/>
        </authorList>
    </citation>
    <scope>NUCLEOTIDE SEQUENCE</scope>
    <source>
        <strain evidence="3">CtAvK3</strain>
    </source>
</reference>
<accession>A0A8S5MJ52</accession>
<keyword evidence="1" id="KW-0175">Coiled coil</keyword>